<evidence type="ECO:0000256" key="6">
    <source>
        <dbReference type="ARBA" id="ARBA00023315"/>
    </source>
</evidence>
<dbReference type="Proteomes" id="UP001564408">
    <property type="component" value="Unassembled WGS sequence"/>
</dbReference>
<name>A0ABV4BAX4_9GAMM</name>
<evidence type="ECO:0000256" key="5">
    <source>
        <dbReference type="ARBA" id="ARBA00023136"/>
    </source>
</evidence>
<comment type="caution">
    <text evidence="7">The sequence shown here is derived from an EMBL/GenBank/DDBJ whole genome shotgun (WGS) entry which is preliminary data.</text>
</comment>
<organism evidence="7 8">
    <name type="scientific">Thioalkalicoccus limnaeus</name>
    <dbReference type="NCBI Taxonomy" id="120681"/>
    <lineage>
        <taxon>Bacteria</taxon>
        <taxon>Pseudomonadati</taxon>
        <taxon>Pseudomonadota</taxon>
        <taxon>Gammaproteobacteria</taxon>
        <taxon>Chromatiales</taxon>
        <taxon>Chromatiaceae</taxon>
        <taxon>Thioalkalicoccus</taxon>
    </lineage>
</organism>
<reference evidence="7 8" key="1">
    <citation type="submission" date="2024-05" db="EMBL/GenBank/DDBJ databases">
        <title>Genome Sequence and Characterization of the New Strain Purple Sulfur Bacterium of Genus Thioalkalicoccus.</title>
        <authorList>
            <person name="Bryantseva I.A."/>
            <person name="Kyndt J.A."/>
            <person name="Imhoff J.F."/>
        </authorList>
    </citation>
    <scope>NUCLEOTIDE SEQUENCE [LARGE SCALE GENOMIC DNA]</scope>
    <source>
        <strain evidence="7 8">Um2</strain>
    </source>
</reference>
<evidence type="ECO:0000313" key="7">
    <source>
        <dbReference type="EMBL" id="MEY6431613.1"/>
    </source>
</evidence>
<accession>A0ABV4BAX4</accession>
<dbReference type="EMBL" id="JBDKXB010000004">
    <property type="protein sequence ID" value="MEY6431613.1"/>
    <property type="molecule type" value="Genomic_DNA"/>
</dbReference>
<protein>
    <recommendedName>
        <fullName evidence="9">Lipid A biosynthesis acyltransferase</fullName>
    </recommendedName>
</protein>
<evidence type="ECO:0008006" key="9">
    <source>
        <dbReference type="Google" id="ProtNLM"/>
    </source>
</evidence>
<evidence type="ECO:0000256" key="3">
    <source>
        <dbReference type="ARBA" id="ARBA00022519"/>
    </source>
</evidence>
<evidence type="ECO:0000256" key="4">
    <source>
        <dbReference type="ARBA" id="ARBA00022679"/>
    </source>
</evidence>
<sequence length="247" mass="27627">LRAWPELAGDAPRLADLERAWLAMMAREALDVFRLPRLTGGRIADLVRIEDPSPLFDARADGRGVILTMAHYGRLIMLLAALGAAGLRLNMLTIPIDARNPDLAPAMRRYLGTKVARLRAFIGGDWVAVGDSLKRVYEGLRRGEIWIILMDAHLAHPVTRERYPFLGGELRLATGIPRLAARTGARIVYGAVHEDGYRLRGRLCALDADPSRAMTEAVAELERDVVAQPEQWWQWAIFDYLWTPEAV</sequence>
<evidence type="ECO:0000256" key="1">
    <source>
        <dbReference type="ARBA" id="ARBA00004533"/>
    </source>
</evidence>
<keyword evidence="4" id="KW-0808">Transferase</keyword>
<gene>
    <name evidence="7" type="ORF">ABC977_04235</name>
</gene>
<proteinExistence type="predicted"/>
<comment type="subcellular location">
    <subcellularLocation>
        <location evidence="1">Cell inner membrane</location>
    </subcellularLocation>
</comment>
<evidence type="ECO:0000313" key="8">
    <source>
        <dbReference type="Proteomes" id="UP001564408"/>
    </source>
</evidence>
<dbReference type="Pfam" id="PF03279">
    <property type="entry name" value="Lip_A_acyltrans"/>
    <property type="match status" value="1"/>
</dbReference>
<dbReference type="PANTHER" id="PTHR30606">
    <property type="entry name" value="LIPID A BIOSYNTHESIS LAUROYL ACYLTRANSFERASE"/>
    <property type="match status" value="1"/>
</dbReference>
<dbReference type="InterPro" id="IPR004960">
    <property type="entry name" value="LipA_acyltrans"/>
</dbReference>
<keyword evidence="2" id="KW-1003">Cell membrane</keyword>
<keyword evidence="8" id="KW-1185">Reference proteome</keyword>
<keyword evidence="6" id="KW-0012">Acyltransferase</keyword>
<evidence type="ECO:0000256" key="2">
    <source>
        <dbReference type="ARBA" id="ARBA00022475"/>
    </source>
</evidence>
<keyword evidence="5" id="KW-0472">Membrane</keyword>
<dbReference type="PANTHER" id="PTHR30606:SF10">
    <property type="entry name" value="PHOSPHATIDYLINOSITOL MANNOSIDE ACYLTRANSFERASE"/>
    <property type="match status" value="1"/>
</dbReference>
<keyword evidence="3" id="KW-0997">Cell inner membrane</keyword>
<dbReference type="RefSeq" id="WP_369666000.1">
    <property type="nucleotide sequence ID" value="NZ_JBDKXB010000004.1"/>
</dbReference>
<feature type="non-terminal residue" evidence="7">
    <location>
        <position position="1"/>
    </location>
</feature>